<organism evidence="1 2">
    <name type="scientific">Acrasis kona</name>
    <dbReference type="NCBI Taxonomy" id="1008807"/>
    <lineage>
        <taxon>Eukaryota</taxon>
        <taxon>Discoba</taxon>
        <taxon>Heterolobosea</taxon>
        <taxon>Tetramitia</taxon>
        <taxon>Eutetramitia</taxon>
        <taxon>Acrasidae</taxon>
        <taxon>Acrasis</taxon>
    </lineage>
</organism>
<keyword evidence="2" id="KW-1185">Reference proteome</keyword>
<dbReference type="EMBL" id="JAOPGA020000250">
    <property type="protein sequence ID" value="KAL0477823.1"/>
    <property type="molecule type" value="Genomic_DNA"/>
</dbReference>
<reference evidence="1 2" key="1">
    <citation type="submission" date="2024-03" db="EMBL/GenBank/DDBJ databases">
        <title>The Acrasis kona genome and developmental transcriptomes reveal deep origins of eukaryotic multicellular pathways.</title>
        <authorList>
            <person name="Sheikh S."/>
            <person name="Fu C.-J."/>
            <person name="Brown M.W."/>
            <person name="Baldauf S.L."/>
        </authorList>
    </citation>
    <scope>NUCLEOTIDE SEQUENCE [LARGE SCALE GENOMIC DNA]</scope>
    <source>
        <strain evidence="1 2">ATCC MYA-3509</strain>
    </source>
</reference>
<dbReference type="AlphaFoldDB" id="A0AAW2YLF2"/>
<dbReference type="Proteomes" id="UP001431209">
    <property type="component" value="Unassembled WGS sequence"/>
</dbReference>
<feature type="non-terminal residue" evidence="1">
    <location>
        <position position="1"/>
    </location>
</feature>
<comment type="caution">
    <text evidence="1">The sequence shown here is derived from an EMBL/GenBank/DDBJ whole genome shotgun (WGS) entry which is preliminary data.</text>
</comment>
<accession>A0AAW2YLF2</accession>
<protein>
    <submittedName>
        <fullName evidence="1">Uncharacterized protein</fullName>
    </submittedName>
</protein>
<gene>
    <name evidence="1" type="ORF">AKO1_002109</name>
</gene>
<sequence>NESVVKQLIKCGAKFDINQLSNAHQNEIRKNKQHTKCEDEHSNYFIGKPCNIDTNTNLPSDPTSNEVRDWYRSKYSHLPSNNSVYEYKRVCVTDKEDGAGHIIVSSRYECLNSTVANCVYFIDDDDERGWGYVLNMYYTEIKSAKTSVAVIEVFNCIGESFDADGYMLDPDKKFLQVVPVHALKEHCTFIYSDSELELLLLDNKKVQKYIIVK</sequence>
<evidence type="ECO:0000313" key="1">
    <source>
        <dbReference type="EMBL" id="KAL0477823.1"/>
    </source>
</evidence>
<name>A0AAW2YLF2_9EUKA</name>
<proteinExistence type="predicted"/>
<evidence type="ECO:0000313" key="2">
    <source>
        <dbReference type="Proteomes" id="UP001431209"/>
    </source>
</evidence>